<keyword evidence="2" id="KW-1185">Reference proteome</keyword>
<dbReference type="AlphaFoldDB" id="A0A2P7QE30"/>
<sequence length="67" mass="7464">MRVNVDRIAIDDLADALRMTLGQLRVTGELDLTIGDERSVSFIGTPNGRDMIVSVRVMYLDDDADPR</sequence>
<evidence type="ECO:0000313" key="2">
    <source>
        <dbReference type="Proteomes" id="UP000241167"/>
    </source>
</evidence>
<protein>
    <submittedName>
        <fullName evidence="1">Uncharacterized protein</fullName>
    </submittedName>
</protein>
<evidence type="ECO:0000313" key="1">
    <source>
        <dbReference type="EMBL" id="PSJ36221.1"/>
    </source>
</evidence>
<proteinExistence type="predicted"/>
<comment type="caution">
    <text evidence="1">The sequence shown here is derived from an EMBL/GenBank/DDBJ whole genome shotgun (WGS) entry which is preliminary data.</text>
</comment>
<name>A0A2P7QE30_9SPHN</name>
<accession>A0A2P7QE30</accession>
<gene>
    <name evidence="1" type="ORF">C7I55_27250</name>
</gene>
<organism evidence="1 2">
    <name type="scientific">Allosphingosinicella deserti</name>
    <dbReference type="NCBI Taxonomy" id="2116704"/>
    <lineage>
        <taxon>Bacteria</taxon>
        <taxon>Pseudomonadati</taxon>
        <taxon>Pseudomonadota</taxon>
        <taxon>Alphaproteobacteria</taxon>
        <taxon>Sphingomonadales</taxon>
        <taxon>Sphingomonadaceae</taxon>
        <taxon>Allosphingosinicella</taxon>
    </lineage>
</organism>
<dbReference type="Proteomes" id="UP000241167">
    <property type="component" value="Unassembled WGS sequence"/>
</dbReference>
<dbReference type="EMBL" id="PXYI01000017">
    <property type="protein sequence ID" value="PSJ36221.1"/>
    <property type="molecule type" value="Genomic_DNA"/>
</dbReference>
<reference evidence="1 2" key="1">
    <citation type="submission" date="2018-03" db="EMBL/GenBank/DDBJ databases">
        <title>The draft genome of Sphingosinicella sp. GL-C-18.</title>
        <authorList>
            <person name="Liu L."/>
            <person name="Li L."/>
            <person name="Liang L."/>
            <person name="Zhang X."/>
            <person name="Wang T."/>
        </authorList>
    </citation>
    <scope>NUCLEOTIDE SEQUENCE [LARGE SCALE GENOMIC DNA]</scope>
    <source>
        <strain evidence="1 2">GL-C-18</strain>
    </source>
</reference>